<protein>
    <submittedName>
        <fullName evidence="1">Uncharacterized protein</fullName>
    </submittedName>
</protein>
<dbReference type="Proteomes" id="UP001060085">
    <property type="component" value="Linkage Group LG02"/>
</dbReference>
<comment type="caution">
    <text evidence="1">The sequence shown here is derived from an EMBL/GenBank/DDBJ whole genome shotgun (WGS) entry which is preliminary data.</text>
</comment>
<accession>A0ACC0BTV0</accession>
<reference evidence="2" key="1">
    <citation type="journal article" date="2023" name="Nat. Plants">
        <title>Single-cell RNA sequencing provides a high-resolution roadmap for understanding the multicellular compartmentation of specialized metabolism.</title>
        <authorList>
            <person name="Sun S."/>
            <person name="Shen X."/>
            <person name="Li Y."/>
            <person name="Li Y."/>
            <person name="Wang S."/>
            <person name="Li R."/>
            <person name="Zhang H."/>
            <person name="Shen G."/>
            <person name="Guo B."/>
            <person name="Wei J."/>
            <person name="Xu J."/>
            <person name="St-Pierre B."/>
            <person name="Chen S."/>
            <person name="Sun C."/>
        </authorList>
    </citation>
    <scope>NUCLEOTIDE SEQUENCE [LARGE SCALE GENOMIC DNA]</scope>
</reference>
<evidence type="ECO:0000313" key="2">
    <source>
        <dbReference type="Proteomes" id="UP001060085"/>
    </source>
</evidence>
<keyword evidence="2" id="KW-1185">Reference proteome</keyword>
<sequence>MVQPEARGSDDDLGPVTDRTGQVESRTVTVSSSCGLRGRHMMSKIDGSRQKRPEKSRPPTNPTQRKKATNDESRGPPVTFWDLVGEGDRHKHLGEGAEGATVAENMIGDGNCGYWVMADFMFDDEHQWPEVRRQMLYELEHSTNYRNHHGMLKAIASALSVHSQPVCVICRGDGIWDGGLVVPYLDNKIPERRHRLEDAPQIRVIIR</sequence>
<organism evidence="1 2">
    <name type="scientific">Catharanthus roseus</name>
    <name type="common">Madagascar periwinkle</name>
    <name type="synonym">Vinca rosea</name>
    <dbReference type="NCBI Taxonomy" id="4058"/>
    <lineage>
        <taxon>Eukaryota</taxon>
        <taxon>Viridiplantae</taxon>
        <taxon>Streptophyta</taxon>
        <taxon>Embryophyta</taxon>
        <taxon>Tracheophyta</taxon>
        <taxon>Spermatophyta</taxon>
        <taxon>Magnoliopsida</taxon>
        <taxon>eudicotyledons</taxon>
        <taxon>Gunneridae</taxon>
        <taxon>Pentapetalae</taxon>
        <taxon>asterids</taxon>
        <taxon>lamiids</taxon>
        <taxon>Gentianales</taxon>
        <taxon>Apocynaceae</taxon>
        <taxon>Rauvolfioideae</taxon>
        <taxon>Vinceae</taxon>
        <taxon>Catharanthinae</taxon>
        <taxon>Catharanthus</taxon>
    </lineage>
</organism>
<evidence type="ECO:0000313" key="1">
    <source>
        <dbReference type="EMBL" id="KAI5676096.1"/>
    </source>
</evidence>
<dbReference type="EMBL" id="CM044702">
    <property type="protein sequence ID" value="KAI5676096.1"/>
    <property type="molecule type" value="Genomic_DNA"/>
</dbReference>
<name>A0ACC0BTV0_CATRO</name>
<gene>
    <name evidence="1" type="ORF">M9H77_07046</name>
</gene>
<proteinExistence type="predicted"/>